<gene>
    <name evidence="1" type="ORF">AKJ39_02185</name>
</gene>
<dbReference type="Proteomes" id="UP000070257">
    <property type="component" value="Unassembled WGS sequence"/>
</dbReference>
<keyword evidence="2" id="KW-1185">Reference proteome</keyword>
<reference evidence="1 2" key="1">
    <citation type="journal article" date="2016" name="Sci. Rep.">
        <title>Metabolic traits of an uncultured archaeal lineage -MSBL1- from brine pools of the Red Sea.</title>
        <authorList>
            <person name="Mwirichia R."/>
            <person name="Alam I."/>
            <person name="Rashid M."/>
            <person name="Vinu M."/>
            <person name="Ba-Alawi W."/>
            <person name="Anthony Kamau A."/>
            <person name="Kamanda Ngugi D."/>
            <person name="Goker M."/>
            <person name="Klenk H.P."/>
            <person name="Bajic V."/>
            <person name="Stingl U."/>
        </authorList>
    </citation>
    <scope>NUCLEOTIDE SEQUENCE [LARGE SCALE GENOMIC DNA]</scope>
    <source>
        <strain evidence="1">SCGC-AAA259J03</strain>
    </source>
</reference>
<dbReference type="EMBL" id="LHXT01000024">
    <property type="protein sequence ID" value="KXA98385.1"/>
    <property type="molecule type" value="Genomic_DNA"/>
</dbReference>
<sequence length="83" mass="9957">MIPCLYLLRRSLADFLNQVVTDKVELISLNEAIDLRPYKRESPELRCRQEELSAFKRMKRSCTSLRALELYSNYFCNKKVYFK</sequence>
<organism evidence="1 2">
    <name type="scientific">candidate division MSBL1 archaeon SCGC-AAA259J03</name>
    <dbReference type="NCBI Taxonomy" id="1698269"/>
    <lineage>
        <taxon>Archaea</taxon>
        <taxon>Methanobacteriati</taxon>
        <taxon>Methanobacteriota</taxon>
        <taxon>candidate division MSBL1</taxon>
    </lineage>
</organism>
<proteinExistence type="predicted"/>
<evidence type="ECO:0000313" key="1">
    <source>
        <dbReference type="EMBL" id="KXA98385.1"/>
    </source>
</evidence>
<comment type="caution">
    <text evidence="1">The sequence shown here is derived from an EMBL/GenBank/DDBJ whole genome shotgun (WGS) entry which is preliminary data.</text>
</comment>
<evidence type="ECO:0000313" key="2">
    <source>
        <dbReference type="Proteomes" id="UP000070257"/>
    </source>
</evidence>
<accession>A0A656YWB6</accession>
<name>A0A656YWB6_9EURY</name>
<dbReference type="AlphaFoldDB" id="A0A656YWB6"/>
<protein>
    <submittedName>
        <fullName evidence="1">Uncharacterized protein</fullName>
    </submittedName>
</protein>